<dbReference type="OrthoDB" id="9780488at2"/>
<dbReference type="STRING" id="39492.ERS852540_01512"/>
<reference evidence="2 3" key="1">
    <citation type="submission" date="2015-09" db="EMBL/GenBank/DDBJ databases">
        <authorList>
            <consortium name="Pathogen Informatics"/>
        </authorList>
    </citation>
    <scope>NUCLEOTIDE SEQUENCE [LARGE SCALE GENOMIC DNA]</scope>
    <source>
        <strain evidence="2 3">2789STDY5834928</strain>
    </source>
</reference>
<evidence type="ECO:0000313" key="3">
    <source>
        <dbReference type="Proteomes" id="UP000095662"/>
    </source>
</evidence>
<dbReference type="EMBL" id="CZBY01000011">
    <property type="protein sequence ID" value="CUQ87496.1"/>
    <property type="molecule type" value="Genomic_DNA"/>
</dbReference>
<feature type="domain" description="DUF2344" evidence="1">
    <location>
        <begin position="8"/>
        <end position="155"/>
    </location>
</feature>
<proteinExistence type="predicted"/>
<accession>A0A174ZTU7</accession>
<gene>
    <name evidence="2" type="ORF">ERS852540_01512</name>
</gene>
<name>A0A174ZTU7_9FIRM</name>
<dbReference type="InterPro" id="IPR018768">
    <property type="entry name" value="DUF2344"/>
</dbReference>
<dbReference type="NCBIfam" id="TIGR03936">
    <property type="entry name" value="sam_1_link_chp"/>
    <property type="match status" value="1"/>
</dbReference>
<evidence type="ECO:0000313" key="2">
    <source>
        <dbReference type="EMBL" id="CUQ87496.1"/>
    </source>
</evidence>
<organism evidence="2 3">
    <name type="scientific">[Eubacterium] siraeum</name>
    <dbReference type="NCBI Taxonomy" id="39492"/>
    <lineage>
        <taxon>Bacteria</taxon>
        <taxon>Bacillati</taxon>
        <taxon>Bacillota</taxon>
        <taxon>Clostridia</taxon>
        <taxon>Eubacteriales</taxon>
        <taxon>Oscillospiraceae</taxon>
        <taxon>Oscillospiraceae incertae sedis</taxon>
    </lineage>
</organism>
<dbReference type="AlphaFoldDB" id="A0A174ZTU7"/>
<dbReference type="Pfam" id="PF10105">
    <property type="entry name" value="DUF2344"/>
    <property type="match status" value="1"/>
</dbReference>
<sequence>MNENNIAVRLFFSKTGRAKYISALDLITCFQRAIRRTDIPIWHTQGFNPHTYVNVNLPLSLGSEGINESMDIKLTEQTDFDVVRDKLNAVLPLDIRIIRVALPVKKHTEIEKSVYSVHIVCDYEKLEEFMKLPAIEVEKKTKKGITTLDIKPFTEIKDYERGHFTLIMPSGCDFTLNPSLFFDAFEKYSGEETERLDIVRTGILCKDGTQFE</sequence>
<dbReference type="Proteomes" id="UP000095662">
    <property type="component" value="Unassembled WGS sequence"/>
</dbReference>
<protein>
    <submittedName>
        <fullName evidence="2">Uncharacterized protein conserved in bacteria</fullName>
    </submittedName>
</protein>
<evidence type="ECO:0000259" key="1">
    <source>
        <dbReference type="Pfam" id="PF10105"/>
    </source>
</evidence>